<proteinExistence type="predicted"/>
<dbReference type="InParanoid" id="A0A1X7TG94"/>
<reference evidence="1" key="1">
    <citation type="submission" date="2017-05" db="UniProtKB">
        <authorList>
            <consortium name="EnsemblMetazoa"/>
        </authorList>
    </citation>
    <scope>IDENTIFICATION</scope>
</reference>
<dbReference type="AlphaFoldDB" id="A0A1X7TG94"/>
<accession>A0A1X7TG94</accession>
<name>A0A1X7TG94_AMPQE</name>
<sequence length="161" mass="17669">VCGRVTGYQYASPDAVYNDGSNHNNLNGDYVDGVSITRGSPRQHVWTLVGGVGETNSLPKNICPCATSATQQVQSFIGDHYFCESGVAAMWTEQLYTSDPLWDGQGCGSAESPCCNVPGIPWFHRDYGNTTTTDYIELRVCGDERTSNEDTPVSYYEIYVQ</sequence>
<dbReference type="EnsemblMetazoa" id="Aqu2.1.13455_001">
    <property type="protein sequence ID" value="Aqu2.1.13455_001"/>
    <property type="gene ID" value="Aqu2.1.13455"/>
</dbReference>
<protein>
    <submittedName>
        <fullName evidence="1">Uncharacterized protein</fullName>
    </submittedName>
</protein>
<evidence type="ECO:0000313" key="1">
    <source>
        <dbReference type="EnsemblMetazoa" id="Aqu2.1.13455_001"/>
    </source>
</evidence>
<organism evidence="1">
    <name type="scientific">Amphimedon queenslandica</name>
    <name type="common">Sponge</name>
    <dbReference type="NCBI Taxonomy" id="400682"/>
    <lineage>
        <taxon>Eukaryota</taxon>
        <taxon>Metazoa</taxon>
        <taxon>Porifera</taxon>
        <taxon>Demospongiae</taxon>
        <taxon>Heteroscleromorpha</taxon>
        <taxon>Haplosclerida</taxon>
        <taxon>Niphatidae</taxon>
        <taxon>Amphimedon</taxon>
    </lineage>
</organism>